<feature type="region of interest" description="Disordered" evidence="1">
    <location>
        <begin position="90"/>
        <end position="114"/>
    </location>
</feature>
<sequence>MPPHLPRPSSLRSILTTTTTTTTPPTIRTFVTIPPESPHYIRIPEPKQSKGPPPPRIRGHLPVPREIFPHRTSGPRLTSPAHLIKTMPISRAERRGRPPGSAAAALHRRDAASRRTALSTGLQSLWERKQAADARASRLSALQGDANRAAALAPDALDDVLTRGTVRLSTAAVTAVVADPERFERAEAARQRHAGIVGAKAEARRDALAQLYVAASEFIVDEAELAERVARLFDPEHHAYRKTQAGQNIWTAQGVPISVIQTRREAGDLSKAKGLVTRTTNRQKKVAEELTGGKL</sequence>
<evidence type="ECO:0000313" key="3">
    <source>
        <dbReference type="Proteomes" id="UP001172155"/>
    </source>
</evidence>
<reference evidence="2" key="1">
    <citation type="submission" date="2023-06" db="EMBL/GenBank/DDBJ databases">
        <title>Genome-scale phylogeny and comparative genomics of the fungal order Sordariales.</title>
        <authorList>
            <consortium name="Lawrence Berkeley National Laboratory"/>
            <person name="Hensen N."/>
            <person name="Bonometti L."/>
            <person name="Westerberg I."/>
            <person name="Brannstrom I.O."/>
            <person name="Guillou S."/>
            <person name="Cros-Aarteil S."/>
            <person name="Calhoun S."/>
            <person name="Haridas S."/>
            <person name="Kuo A."/>
            <person name="Mondo S."/>
            <person name="Pangilinan J."/>
            <person name="Riley R."/>
            <person name="LaButti K."/>
            <person name="Andreopoulos B."/>
            <person name="Lipzen A."/>
            <person name="Chen C."/>
            <person name="Yanf M."/>
            <person name="Daum C."/>
            <person name="Ng V."/>
            <person name="Clum A."/>
            <person name="Steindorff A."/>
            <person name="Ohm R."/>
            <person name="Martin F."/>
            <person name="Silar P."/>
            <person name="Natvig D."/>
            <person name="Lalanne C."/>
            <person name="Gautier V."/>
            <person name="Ament-velasquez S.L."/>
            <person name="Kruys A."/>
            <person name="Hutchinson M.I."/>
            <person name="Powell A.J."/>
            <person name="Barry K."/>
            <person name="Miller A.N."/>
            <person name="Grigoriev I.V."/>
            <person name="Debuchy R."/>
            <person name="Gladieux P."/>
            <person name="Thoren M.H."/>
            <person name="Johannesson H."/>
        </authorList>
    </citation>
    <scope>NUCLEOTIDE SEQUENCE</scope>
    <source>
        <strain evidence="2">SMH3187-1</strain>
    </source>
</reference>
<dbReference type="EMBL" id="JAUKUD010000001">
    <property type="protein sequence ID" value="KAK0753803.1"/>
    <property type="molecule type" value="Genomic_DNA"/>
</dbReference>
<dbReference type="AlphaFoldDB" id="A0AA40F9P5"/>
<protein>
    <submittedName>
        <fullName evidence="2">Uncharacterized protein</fullName>
    </submittedName>
</protein>
<proteinExistence type="predicted"/>
<accession>A0AA40F9P5</accession>
<dbReference type="CDD" id="cd23703">
    <property type="entry name" value="mS26_PET12"/>
    <property type="match status" value="1"/>
</dbReference>
<evidence type="ECO:0000256" key="1">
    <source>
        <dbReference type="SAM" id="MobiDB-lite"/>
    </source>
</evidence>
<keyword evidence="3" id="KW-1185">Reference proteome</keyword>
<gene>
    <name evidence="2" type="ORF">B0T18DRAFT_442321</name>
</gene>
<dbReference type="Proteomes" id="UP001172155">
    <property type="component" value="Unassembled WGS sequence"/>
</dbReference>
<dbReference type="InterPro" id="IPR058940">
    <property type="entry name" value="mS26_fungi"/>
</dbReference>
<evidence type="ECO:0000313" key="2">
    <source>
        <dbReference type="EMBL" id="KAK0753803.1"/>
    </source>
</evidence>
<organism evidence="2 3">
    <name type="scientific">Schizothecium vesticola</name>
    <dbReference type="NCBI Taxonomy" id="314040"/>
    <lineage>
        <taxon>Eukaryota</taxon>
        <taxon>Fungi</taxon>
        <taxon>Dikarya</taxon>
        <taxon>Ascomycota</taxon>
        <taxon>Pezizomycotina</taxon>
        <taxon>Sordariomycetes</taxon>
        <taxon>Sordariomycetidae</taxon>
        <taxon>Sordariales</taxon>
        <taxon>Schizotheciaceae</taxon>
        <taxon>Schizothecium</taxon>
    </lineage>
</organism>
<feature type="compositionally biased region" description="Low complexity" evidence="1">
    <location>
        <begin position="7"/>
        <end position="25"/>
    </location>
</feature>
<comment type="caution">
    <text evidence="2">The sequence shown here is derived from an EMBL/GenBank/DDBJ whole genome shotgun (WGS) entry which is preliminary data.</text>
</comment>
<feature type="region of interest" description="Disordered" evidence="1">
    <location>
        <begin position="1"/>
        <end position="25"/>
    </location>
</feature>
<feature type="region of interest" description="Disordered" evidence="1">
    <location>
        <begin position="36"/>
        <end position="55"/>
    </location>
</feature>
<name>A0AA40F9P5_9PEZI</name>